<reference evidence="1 2" key="1">
    <citation type="submission" date="2024-04" db="EMBL/GenBank/DDBJ databases">
        <title>Tritrichomonas musculus Genome.</title>
        <authorList>
            <person name="Alves-Ferreira E."/>
            <person name="Grigg M."/>
            <person name="Lorenzi H."/>
            <person name="Galac M."/>
        </authorList>
    </citation>
    <scope>NUCLEOTIDE SEQUENCE [LARGE SCALE GENOMIC DNA]</scope>
    <source>
        <strain evidence="1 2">EAF2021</strain>
    </source>
</reference>
<evidence type="ECO:0000313" key="2">
    <source>
        <dbReference type="Proteomes" id="UP001470230"/>
    </source>
</evidence>
<dbReference type="Proteomes" id="UP001470230">
    <property type="component" value="Unassembled WGS sequence"/>
</dbReference>
<gene>
    <name evidence="1" type="ORF">M9Y10_021209</name>
</gene>
<accession>A0ABR2HDB5</accession>
<organism evidence="1 2">
    <name type="scientific">Tritrichomonas musculus</name>
    <dbReference type="NCBI Taxonomy" id="1915356"/>
    <lineage>
        <taxon>Eukaryota</taxon>
        <taxon>Metamonada</taxon>
        <taxon>Parabasalia</taxon>
        <taxon>Tritrichomonadida</taxon>
        <taxon>Tritrichomonadidae</taxon>
        <taxon>Tritrichomonas</taxon>
    </lineage>
</organism>
<proteinExistence type="predicted"/>
<evidence type="ECO:0000313" key="1">
    <source>
        <dbReference type="EMBL" id="KAK8845033.1"/>
    </source>
</evidence>
<keyword evidence="2" id="KW-1185">Reference proteome</keyword>
<dbReference type="EMBL" id="JAPFFF010000031">
    <property type="protein sequence ID" value="KAK8845033.1"/>
    <property type="molecule type" value="Genomic_DNA"/>
</dbReference>
<protein>
    <submittedName>
        <fullName evidence="1">Uncharacterized protein</fullName>
    </submittedName>
</protein>
<sequence length="506" mass="59745">MSFLPFKQETIDPAQTNRMNQVIELDENDNECQLQIRIFKNFFEFDIAEIKRKLYLSDEEEIMKVLDQLGWCSNTPGYIEQLTNNDIQRILSLANQYGHEFQSNSVYEISKCALKNIFFILHNSKESNYLAIFTKFDICSLIVHQLPIIFVPLILNLIIRYNPQLIDQISSEIEFITRIFEKNYENRQIDIYSVIQVFSLLFQYDAISTEQAVPIIQMFNEFCWAGGDFDQNIIKFFLFDFIRNLKKGEFLQILSQTNFFSHSAKNFSTLTVQDIFMEKFDERINFYDIGEKYLEQQGMVVNFNYESIRNFILETNLNLLKNGFIKEFVNMCFPDLFNNSCSLILSSDNYLDKLYKLSCFVEMIKYVISYSEECRTTLMYSDFQKMLLVLTTFNEKVIVLSYLSFFTPFGIEIMTNLAQKFNILAICYDILFGENFEGILAAINIFSLVLNDKDPKYQNEPLIKEFREMLVDQQIFDLLEQLSLDSENDEIRFKAHNLTEYVKSLI</sequence>
<name>A0ABR2HDB5_9EUKA</name>
<comment type="caution">
    <text evidence="1">The sequence shown here is derived from an EMBL/GenBank/DDBJ whole genome shotgun (WGS) entry which is preliminary data.</text>
</comment>